<proteinExistence type="predicted"/>
<dbReference type="RefSeq" id="WP_052491152.1">
    <property type="nucleotide sequence ID" value="NZ_CP007790.1"/>
</dbReference>
<name>A0A0B6TT56_9CORY</name>
<evidence type="ECO:0008006" key="3">
    <source>
        <dbReference type="Google" id="ProtNLM"/>
    </source>
</evidence>
<keyword evidence="2" id="KW-1185">Reference proteome</keyword>
<dbReference type="Proteomes" id="UP000031928">
    <property type="component" value="Chromosome"/>
</dbReference>
<dbReference type="AlphaFoldDB" id="A0A0B6TT56"/>
<gene>
    <name evidence="1" type="ORF">B840_09130</name>
</gene>
<evidence type="ECO:0000313" key="2">
    <source>
        <dbReference type="Proteomes" id="UP000031928"/>
    </source>
</evidence>
<sequence>MENWPRKFELIEIRKKSHTDQEFWADQGRYYHLTAEIAVAREKFDGLESWERSLALCTSVGLTVDRAVVAGRAAAQLWGIKVLTWDRTVELMHTDGKQAGAAGTWPPNVHHRRCNLRSDEVHEEHGLRVTLATRTLRDIAAHHGVLEGLVAIDNARSQWPHLTEEYLRKELVEGARFNGIGNVREAIALSVPNAASPLETKARYLIVTSELPGVRTIETQAQISRGPDAGHFDVDLLINGWLVIELDGRFKLDGTTFGKTDAALRAERNREVFIQNTGRRFIRAGWEHLEPQSDGEIPLLTMIADALRTHIVPAAS</sequence>
<dbReference type="OrthoDB" id="4775361at2"/>
<organism evidence="1 2">
    <name type="scientific">Corynebacterium marinum DSM 44953</name>
    <dbReference type="NCBI Taxonomy" id="1224162"/>
    <lineage>
        <taxon>Bacteria</taxon>
        <taxon>Bacillati</taxon>
        <taxon>Actinomycetota</taxon>
        <taxon>Actinomycetes</taxon>
        <taxon>Mycobacteriales</taxon>
        <taxon>Corynebacteriaceae</taxon>
        <taxon>Corynebacterium</taxon>
    </lineage>
</organism>
<dbReference type="EMBL" id="CP007790">
    <property type="protein sequence ID" value="AJK69419.1"/>
    <property type="molecule type" value="Genomic_DNA"/>
</dbReference>
<protein>
    <recommendedName>
        <fullName evidence="3">DUF559 domain-containing protein</fullName>
    </recommendedName>
</protein>
<dbReference type="KEGG" id="cmq:B840_09130"/>
<reference evidence="1 2" key="1">
    <citation type="submission" date="2014-05" db="EMBL/GenBank/DDBJ databases">
        <title>Complete genome sequence of Corynebacterium marinum DSM 44953.</title>
        <authorList>
            <person name="Schaffert L."/>
            <person name="Albersmeier A."/>
            <person name="Kalinowski J."/>
            <person name="Ruckert C."/>
        </authorList>
    </citation>
    <scope>NUCLEOTIDE SEQUENCE [LARGE SCALE GENOMIC DNA]</scope>
    <source>
        <strain evidence="1 2">DSM 44953</strain>
    </source>
</reference>
<accession>A0A0B6TT56</accession>
<dbReference type="HOGENOM" id="CLU_052626_1_0_11"/>
<evidence type="ECO:0000313" key="1">
    <source>
        <dbReference type="EMBL" id="AJK69419.1"/>
    </source>
</evidence>
<dbReference type="STRING" id="1224162.B840_09130"/>